<proteinExistence type="predicted"/>
<keyword evidence="1" id="KW-0472">Membrane</keyword>
<gene>
    <name evidence="3" type="ORF">B7Z12_02855</name>
    <name evidence="2" type="ORF">CA606_16130</name>
</gene>
<dbReference type="EMBL" id="NCDQ01000026">
    <property type="protein sequence ID" value="OYX05668.1"/>
    <property type="molecule type" value="Genomic_DNA"/>
</dbReference>
<keyword evidence="1" id="KW-0812">Transmembrane</keyword>
<evidence type="ECO:0000313" key="2">
    <source>
        <dbReference type="EMBL" id="ATC33741.1"/>
    </source>
</evidence>
<reference evidence="3 4" key="1">
    <citation type="submission" date="2017-03" db="EMBL/GenBank/DDBJ databases">
        <title>Lifting the veil on microbial sulfur biogeochemistry in mining wastewaters.</title>
        <authorList>
            <person name="Kantor R.S."/>
            <person name="Colenbrander Nelson T."/>
            <person name="Marshall S."/>
            <person name="Bennett D."/>
            <person name="Apte S."/>
            <person name="Camacho D."/>
            <person name="Thomas B.C."/>
            <person name="Warren L.A."/>
            <person name="Banfield J.F."/>
        </authorList>
    </citation>
    <scope>NUCLEOTIDE SEQUENCE [LARGE SCALE GENOMIC DNA]</scope>
    <source>
        <strain evidence="3">32-67-7</strain>
    </source>
</reference>
<dbReference type="GO" id="GO:0016020">
    <property type="term" value="C:membrane"/>
    <property type="evidence" value="ECO:0007669"/>
    <property type="project" value="InterPro"/>
</dbReference>
<evidence type="ECO:0000313" key="3">
    <source>
        <dbReference type="EMBL" id="OYX05668.1"/>
    </source>
</evidence>
<reference evidence="5" key="2">
    <citation type="submission" date="2017-09" db="EMBL/GenBank/DDBJ databases">
        <title>Genome evolution observed in wild isolates of Caulobacter crescentus.</title>
        <authorList>
            <person name="Ely B."/>
            <person name="Wilson K."/>
            <person name="Scott D."/>
        </authorList>
    </citation>
    <scope>NUCLEOTIDE SEQUENCE [LARGE SCALE GENOMIC DNA]</scope>
    <source>
        <strain evidence="5">CB13b1a</strain>
    </source>
</reference>
<dbReference type="EMBL" id="CP023315">
    <property type="protein sequence ID" value="ATC33741.1"/>
    <property type="molecule type" value="Genomic_DNA"/>
</dbReference>
<dbReference type="Proteomes" id="UP000217311">
    <property type="component" value="Chromosome"/>
</dbReference>
<organism evidence="3 4">
    <name type="scientific">Caulobacter vibrioides</name>
    <name type="common">Caulobacter crescentus</name>
    <dbReference type="NCBI Taxonomy" id="155892"/>
    <lineage>
        <taxon>Bacteria</taxon>
        <taxon>Pseudomonadati</taxon>
        <taxon>Pseudomonadota</taxon>
        <taxon>Alphaproteobacteria</taxon>
        <taxon>Caulobacterales</taxon>
        <taxon>Caulobacteraceae</taxon>
        <taxon>Caulobacter</taxon>
    </lineage>
</organism>
<dbReference type="AlphaFoldDB" id="A0A258DD56"/>
<dbReference type="RefSeq" id="WP_096053107.1">
    <property type="nucleotide sequence ID" value="NZ_CP023315.3"/>
</dbReference>
<feature type="transmembrane region" description="Helical" evidence="1">
    <location>
        <begin position="75"/>
        <end position="92"/>
    </location>
</feature>
<evidence type="ECO:0000256" key="1">
    <source>
        <dbReference type="SAM" id="Phobius"/>
    </source>
</evidence>
<reference evidence="2" key="3">
    <citation type="submission" date="2018-04" db="EMBL/GenBank/DDBJ databases">
        <title>Genome evolution observed in wild isolates of Caulobacter crescentus.</title>
        <authorList>
            <person name="Ely B."/>
            <person name="Wilson K."/>
            <person name="Scott D."/>
        </authorList>
    </citation>
    <scope>NUCLEOTIDE SEQUENCE</scope>
    <source>
        <strain evidence="2">CB13b1a</strain>
    </source>
</reference>
<feature type="transmembrane region" description="Helical" evidence="1">
    <location>
        <begin position="7"/>
        <end position="33"/>
    </location>
</feature>
<name>A0A258DD56_CAUVI</name>
<dbReference type="Proteomes" id="UP000215616">
    <property type="component" value="Unassembled WGS sequence"/>
</dbReference>
<protein>
    <submittedName>
        <fullName evidence="2">YggT family protein</fullName>
    </submittedName>
</protein>
<accession>A0A258DD56</accession>
<evidence type="ECO:0000313" key="5">
    <source>
        <dbReference type="Proteomes" id="UP000217311"/>
    </source>
</evidence>
<keyword evidence="1" id="KW-1133">Transmembrane helix</keyword>
<dbReference type="InterPro" id="IPR003425">
    <property type="entry name" value="CCB3/YggT"/>
</dbReference>
<dbReference type="Pfam" id="PF02325">
    <property type="entry name" value="CCB3_YggT"/>
    <property type="match status" value="1"/>
</dbReference>
<evidence type="ECO:0000313" key="4">
    <source>
        <dbReference type="Proteomes" id="UP000215616"/>
    </source>
</evidence>
<sequence>MTAIIQFVFFILGGLLSLLWWAIVISAILSWLVAFDVINRRNTAVYQVLDFLDRVTGPVLRPFQRLIPSLGGVDISPIIVLLIISGVQNYLLPALRGTLIALLG</sequence>